<accession>A0A2N9EZJ4</accession>
<dbReference type="EMBL" id="OIVN01000429">
    <property type="protein sequence ID" value="SPC80059.1"/>
    <property type="molecule type" value="Genomic_DNA"/>
</dbReference>
<proteinExistence type="predicted"/>
<dbReference type="AlphaFoldDB" id="A0A2N9EZJ4"/>
<evidence type="ECO:0000256" key="2">
    <source>
        <dbReference type="SAM" id="Phobius"/>
    </source>
</evidence>
<protein>
    <submittedName>
        <fullName evidence="3">Uncharacterized protein</fullName>
    </submittedName>
</protein>
<organism evidence="3">
    <name type="scientific">Fagus sylvatica</name>
    <name type="common">Beechnut</name>
    <dbReference type="NCBI Taxonomy" id="28930"/>
    <lineage>
        <taxon>Eukaryota</taxon>
        <taxon>Viridiplantae</taxon>
        <taxon>Streptophyta</taxon>
        <taxon>Embryophyta</taxon>
        <taxon>Tracheophyta</taxon>
        <taxon>Spermatophyta</taxon>
        <taxon>Magnoliopsida</taxon>
        <taxon>eudicotyledons</taxon>
        <taxon>Gunneridae</taxon>
        <taxon>Pentapetalae</taxon>
        <taxon>rosids</taxon>
        <taxon>fabids</taxon>
        <taxon>Fagales</taxon>
        <taxon>Fagaceae</taxon>
        <taxon>Fagus</taxon>
    </lineage>
</organism>
<reference evidence="3" key="1">
    <citation type="submission" date="2018-02" db="EMBL/GenBank/DDBJ databases">
        <authorList>
            <person name="Cohen D.B."/>
            <person name="Kent A.D."/>
        </authorList>
    </citation>
    <scope>NUCLEOTIDE SEQUENCE</scope>
</reference>
<evidence type="ECO:0000313" key="3">
    <source>
        <dbReference type="EMBL" id="SPC80059.1"/>
    </source>
</evidence>
<feature type="region of interest" description="Disordered" evidence="1">
    <location>
        <begin position="53"/>
        <end position="77"/>
    </location>
</feature>
<name>A0A2N9EZJ4_FAGSY</name>
<keyword evidence="2" id="KW-0812">Transmembrane</keyword>
<gene>
    <name evidence="3" type="ORF">FSB_LOCUS7941</name>
</gene>
<feature type="transmembrane region" description="Helical" evidence="2">
    <location>
        <begin position="31"/>
        <end position="49"/>
    </location>
</feature>
<keyword evidence="2" id="KW-1133">Transmembrane helix</keyword>
<evidence type="ECO:0000256" key="1">
    <source>
        <dbReference type="SAM" id="MobiDB-lite"/>
    </source>
</evidence>
<feature type="compositionally biased region" description="Polar residues" evidence="1">
    <location>
        <begin position="55"/>
        <end position="77"/>
    </location>
</feature>
<sequence>MVRSLPKPFSYLPPPLNSEENLLLQLEVAEVAVRIVYLLFLIVIFIYALRKRKTNSSNGGQTSLSVNVASDGGDTSSTQITVDPTCLALEMTTAFS</sequence>
<keyword evidence="2" id="KW-0472">Membrane</keyword>